<name>A0A8J3PZN8_9ACTN</name>
<keyword evidence="2" id="KW-1185">Reference proteome</keyword>
<proteinExistence type="predicted"/>
<protein>
    <submittedName>
        <fullName evidence="1">Uncharacterized protein</fullName>
    </submittedName>
</protein>
<sequence>MTRIVTTASIEAPARPLPVDLVDGPAGLLYLLPRAPLTLDDCEALSAALAVRAAALRDRAAVAAGPRQETARP</sequence>
<reference evidence="1 2" key="1">
    <citation type="submission" date="2021-01" db="EMBL/GenBank/DDBJ databases">
        <title>Whole genome shotgun sequence of Planotetraspora kaengkrachanensis NBRC 104272.</title>
        <authorList>
            <person name="Komaki H."/>
            <person name="Tamura T."/>
        </authorList>
    </citation>
    <scope>NUCLEOTIDE SEQUENCE [LARGE SCALE GENOMIC DNA]</scope>
    <source>
        <strain evidence="1 2">NBRC 104272</strain>
    </source>
</reference>
<dbReference type="EMBL" id="BONV01000044">
    <property type="protein sequence ID" value="GIG83856.1"/>
    <property type="molecule type" value="Genomic_DNA"/>
</dbReference>
<organism evidence="1 2">
    <name type="scientific">Planotetraspora kaengkrachanensis</name>
    <dbReference type="NCBI Taxonomy" id="575193"/>
    <lineage>
        <taxon>Bacteria</taxon>
        <taxon>Bacillati</taxon>
        <taxon>Actinomycetota</taxon>
        <taxon>Actinomycetes</taxon>
        <taxon>Streptosporangiales</taxon>
        <taxon>Streptosporangiaceae</taxon>
        <taxon>Planotetraspora</taxon>
    </lineage>
</organism>
<evidence type="ECO:0000313" key="2">
    <source>
        <dbReference type="Proteomes" id="UP000630097"/>
    </source>
</evidence>
<evidence type="ECO:0000313" key="1">
    <source>
        <dbReference type="EMBL" id="GIG83856.1"/>
    </source>
</evidence>
<dbReference type="AlphaFoldDB" id="A0A8J3PZN8"/>
<dbReference type="Proteomes" id="UP000630097">
    <property type="component" value="Unassembled WGS sequence"/>
</dbReference>
<comment type="caution">
    <text evidence="1">The sequence shown here is derived from an EMBL/GenBank/DDBJ whole genome shotgun (WGS) entry which is preliminary data.</text>
</comment>
<gene>
    <name evidence="1" type="ORF">Pka01_69830</name>
</gene>
<accession>A0A8J3PZN8</accession>